<dbReference type="RefSeq" id="WP_072934460.1">
    <property type="nucleotide sequence ID" value="NZ_FQUG01000002.1"/>
</dbReference>
<proteinExistence type="predicted"/>
<accession>A0A1M4T3V5</accession>
<dbReference type="AlphaFoldDB" id="A0A1M4T3V5"/>
<evidence type="ECO:0000313" key="3">
    <source>
        <dbReference type="Proteomes" id="UP000184404"/>
    </source>
</evidence>
<evidence type="ECO:0000256" key="1">
    <source>
        <dbReference type="SAM" id="SignalP"/>
    </source>
</evidence>
<dbReference type="EMBL" id="FQUG01000002">
    <property type="protein sequence ID" value="SHE39212.1"/>
    <property type="molecule type" value="Genomic_DNA"/>
</dbReference>
<dbReference type="Proteomes" id="UP000184404">
    <property type="component" value="Unassembled WGS sequence"/>
</dbReference>
<feature type="signal peptide" evidence="1">
    <location>
        <begin position="1"/>
        <end position="26"/>
    </location>
</feature>
<evidence type="ECO:0000313" key="2">
    <source>
        <dbReference type="EMBL" id="SHE39212.1"/>
    </source>
</evidence>
<keyword evidence="1" id="KW-0732">Signal</keyword>
<protein>
    <submittedName>
        <fullName evidence="2">Uncharacterized protein</fullName>
    </submittedName>
</protein>
<keyword evidence="3" id="KW-1185">Reference proteome</keyword>
<sequence>MKRIKSLRVFLLAAMFVMAFASVAFAGAQDFVLVNNTGYPIYVVNVSPASSNDWQNDILGSQILGNGQYCEVTFPTNGVQYWDLQAAFEDGSSLSWYNIDLLSVAQVTLNGDGTASFQ</sequence>
<name>A0A1M4T3V5_9FIRM</name>
<dbReference type="OrthoDB" id="574488at2"/>
<reference evidence="2 3" key="1">
    <citation type="submission" date="2016-11" db="EMBL/GenBank/DDBJ databases">
        <authorList>
            <person name="Jaros S."/>
            <person name="Januszkiewicz K."/>
            <person name="Wedrychowicz H."/>
        </authorList>
    </citation>
    <scope>NUCLEOTIDE SEQUENCE [LARGE SCALE GENOMIC DNA]</scope>
    <source>
        <strain evidence="2 3">DSM 10502</strain>
    </source>
</reference>
<gene>
    <name evidence="2" type="ORF">SAMN02745190_00359</name>
</gene>
<organism evidence="2 3">
    <name type="scientific">Schwartzia succinivorans DSM 10502</name>
    <dbReference type="NCBI Taxonomy" id="1123243"/>
    <lineage>
        <taxon>Bacteria</taxon>
        <taxon>Bacillati</taxon>
        <taxon>Bacillota</taxon>
        <taxon>Negativicutes</taxon>
        <taxon>Selenomonadales</taxon>
        <taxon>Selenomonadaceae</taxon>
        <taxon>Schwartzia</taxon>
    </lineage>
</organism>
<feature type="chain" id="PRO_5012499705" evidence="1">
    <location>
        <begin position="27"/>
        <end position="118"/>
    </location>
</feature>